<protein>
    <recommendedName>
        <fullName evidence="1">Amidohydrolase 3 domain-containing protein</fullName>
    </recommendedName>
</protein>
<dbReference type="InterPro" id="IPR032466">
    <property type="entry name" value="Metal_Hydrolase"/>
</dbReference>
<feature type="domain" description="Amidohydrolase 3" evidence="1">
    <location>
        <begin position="55"/>
        <end position="500"/>
    </location>
</feature>
<organism evidence="2 3">
    <name type="scientific">Nocardioides scoriae</name>
    <dbReference type="NCBI Taxonomy" id="642780"/>
    <lineage>
        <taxon>Bacteria</taxon>
        <taxon>Bacillati</taxon>
        <taxon>Actinomycetota</taxon>
        <taxon>Actinomycetes</taxon>
        <taxon>Propionibacteriales</taxon>
        <taxon>Nocardioidaceae</taxon>
        <taxon>Nocardioides</taxon>
    </lineage>
</organism>
<evidence type="ECO:0000313" key="3">
    <source>
        <dbReference type="Proteomes" id="UP000198859"/>
    </source>
</evidence>
<dbReference type="Gene3D" id="3.20.20.140">
    <property type="entry name" value="Metal-dependent hydrolases"/>
    <property type="match status" value="1"/>
</dbReference>
<dbReference type="Proteomes" id="UP000198859">
    <property type="component" value="Chromosome I"/>
</dbReference>
<dbReference type="Pfam" id="PF07969">
    <property type="entry name" value="Amidohydro_3"/>
    <property type="match status" value="1"/>
</dbReference>
<accession>A0A1H1WUM7</accession>
<dbReference type="InterPro" id="IPR011059">
    <property type="entry name" value="Metal-dep_hydrolase_composite"/>
</dbReference>
<dbReference type="PANTHER" id="PTHR22642">
    <property type="entry name" value="IMIDAZOLONEPROPIONASE"/>
    <property type="match status" value="1"/>
</dbReference>
<dbReference type="InterPro" id="IPR013108">
    <property type="entry name" value="Amidohydro_3"/>
</dbReference>
<evidence type="ECO:0000313" key="2">
    <source>
        <dbReference type="EMBL" id="SDT00056.1"/>
    </source>
</evidence>
<dbReference type="GO" id="GO:0016810">
    <property type="term" value="F:hydrolase activity, acting on carbon-nitrogen (but not peptide) bonds"/>
    <property type="evidence" value="ECO:0007669"/>
    <property type="project" value="InterPro"/>
</dbReference>
<dbReference type="AlphaFoldDB" id="A0A1H1WUM7"/>
<proteinExistence type="predicted"/>
<dbReference type="EMBL" id="LT629757">
    <property type="protein sequence ID" value="SDT00056.1"/>
    <property type="molecule type" value="Genomic_DNA"/>
</dbReference>
<dbReference type="STRING" id="642780.SAMN04488570_3258"/>
<dbReference type="Gene3D" id="2.30.40.10">
    <property type="entry name" value="Urease, subunit C, domain 1"/>
    <property type="match status" value="1"/>
</dbReference>
<name>A0A1H1WUM7_9ACTN</name>
<dbReference type="SUPFAM" id="SSF51556">
    <property type="entry name" value="Metallo-dependent hydrolases"/>
    <property type="match status" value="1"/>
</dbReference>
<reference evidence="3" key="1">
    <citation type="submission" date="2016-10" db="EMBL/GenBank/DDBJ databases">
        <authorList>
            <person name="Varghese N."/>
            <person name="Submissions S."/>
        </authorList>
    </citation>
    <scope>NUCLEOTIDE SEQUENCE [LARGE SCALE GENOMIC DNA]</scope>
    <source>
        <strain evidence="3">DSM 22127</strain>
    </source>
</reference>
<gene>
    <name evidence="2" type="ORF">SAMN04488570_3258</name>
</gene>
<dbReference type="SUPFAM" id="SSF51338">
    <property type="entry name" value="Composite domain of metallo-dependent hydrolases"/>
    <property type="match status" value="1"/>
</dbReference>
<sequence length="503" mass="53571">MVPVPATQPDLVLRRTRLVPIGPGAAAPSGPVDVRLSGGRVAEVGEHLDRPRGTEELDADGRWLTPGLWDQHVHLGQWALASQRLDLTLTRSRQQVLDQVTQHLHDIDELPIVGWGHRPATWSEPPTTEVLDELAGDRPVVLIAGDGHHAWLNRAAMRALSLPEREGMVSESEWFATYPRLVDLVGTDGTAPEAYVHVMHEAAKRGVTGLVDLEFDQAFSAWPGRVSSGAGLLRVRVGAYVDTLDEFAAAGMRTGQLLPDCGDLVTMGPLKIISDGSLNTRTAWCCSAYAGGGHGAANISAEGLRAALDHARRSELEVAVHAIGDAAVGQALDAFAATGVRGSVEHAQLVRREDSRRMAALGVRASVQPAHLLDDRALTEVLWPDRTERCFALRWFVDDGVEVVLGSDAPVAPLDPWLAIAAAVHRGAGDDDPWHPEQSLTAAEALAASTDGRGTVAVGDLADLALLDTDPLPSGTPRDQAAQLTGIRSDATWVAGRLVHGSL</sequence>
<keyword evidence="3" id="KW-1185">Reference proteome</keyword>
<dbReference type="Gene3D" id="3.10.310.70">
    <property type="match status" value="1"/>
</dbReference>
<evidence type="ECO:0000259" key="1">
    <source>
        <dbReference type="Pfam" id="PF07969"/>
    </source>
</evidence>
<dbReference type="PANTHER" id="PTHR22642:SF2">
    <property type="entry name" value="PROTEIN LONG AFTER FAR-RED 3"/>
    <property type="match status" value="1"/>
</dbReference>